<dbReference type="PANTHER" id="PTHR30050">
    <property type="entry name" value="CHROMOSOMAL REPLICATION INITIATOR PROTEIN DNAA"/>
    <property type="match status" value="1"/>
</dbReference>
<dbReference type="SMART" id="SM00760">
    <property type="entry name" value="Bac_DnaA_C"/>
    <property type="match status" value="1"/>
</dbReference>
<dbReference type="InterPro" id="IPR020591">
    <property type="entry name" value="Chromosome_initiator_DnaA-like"/>
</dbReference>
<dbReference type="Gene3D" id="1.10.1750.10">
    <property type="match status" value="1"/>
</dbReference>
<dbReference type="Gene3D" id="3.40.50.300">
    <property type="entry name" value="P-loop containing nucleotide triphosphate hydrolases"/>
    <property type="match status" value="1"/>
</dbReference>
<dbReference type="CDD" id="cd00009">
    <property type="entry name" value="AAA"/>
    <property type="match status" value="1"/>
</dbReference>
<dbReference type="InterPro" id="IPR013317">
    <property type="entry name" value="DnaA_dom"/>
</dbReference>
<evidence type="ECO:0000259" key="9">
    <source>
        <dbReference type="SMART" id="SM00382"/>
    </source>
</evidence>
<reference evidence="12" key="1">
    <citation type="journal article" date="2019" name="Int. J. Syst. Evol. Microbiol.">
        <title>The Global Catalogue of Microorganisms (GCM) 10K type strain sequencing project: providing services to taxonomists for standard genome sequencing and annotation.</title>
        <authorList>
            <consortium name="The Broad Institute Genomics Platform"/>
            <consortium name="The Broad Institute Genome Sequencing Center for Infectious Disease"/>
            <person name="Wu L."/>
            <person name="Ma J."/>
        </authorList>
    </citation>
    <scope>NUCLEOTIDE SEQUENCE [LARGE SCALE GENOMIC DNA]</scope>
    <source>
        <strain evidence="12">JCM 17759</strain>
    </source>
</reference>
<dbReference type="PRINTS" id="PR00051">
    <property type="entry name" value="DNAA"/>
</dbReference>
<keyword evidence="4 7" id="KW-0067">ATP-binding</keyword>
<feature type="domain" description="AAA+ ATPase" evidence="9">
    <location>
        <begin position="70"/>
        <end position="206"/>
    </location>
</feature>
<dbReference type="SUPFAM" id="SSF52540">
    <property type="entry name" value="P-loop containing nucleoside triphosphate hydrolases"/>
    <property type="match status" value="1"/>
</dbReference>
<evidence type="ECO:0000259" key="10">
    <source>
        <dbReference type="SMART" id="SM00760"/>
    </source>
</evidence>
<evidence type="ECO:0000256" key="8">
    <source>
        <dbReference type="RuleBase" id="RU004227"/>
    </source>
</evidence>
<dbReference type="Proteomes" id="UP001500840">
    <property type="component" value="Unassembled WGS sequence"/>
</dbReference>
<name>A0ABP8M9V4_9BACT</name>
<accession>A0ABP8M9V4</accession>
<keyword evidence="12" id="KW-1185">Reference proteome</keyword>
<comment type="caution">
    <text evidence="11">The sequence shown here is derived from an EMBL/GenBank/DDBJ whole genome shotgun (WGS) entry which is preliminary data.</text>
</comment>
<evidence type="ECO:0000256" key="6">
    <source>
        <dbReference type="ARBA" id="ARBA00023125"/>
    </source>
</evidence>
<gene>
    <name evidence="11" type="ORF">GCM10023156_04180</name>
</gene>
<evidence type="ECO:0000313" key="12">
    <source>
        <dbReference type="Proteomes" id="UP001500840"/>
    </source>
</evidence>
<protein>
    <recommendedName>
        <fullName evidence="7">Chromosomal replication initiator protein DnaA</fullName>
    </recommendedName>
</protein>
<dbReference type="SUPFAM" id="SSF48295">
    <property type="entry name" value="TrpR-like"/>
    <property type="match status" value="1"/>
</dbReference>
<comment type="similarity">
    <text evidence="8">Belongs to the DnaA family.</text>
</comment>
<dbReference type="CDD" id="cd06571">
    <property type="entry name" value="Bac_DnaA_C"/>
    <property type="match status" value="1"/>
</dbReference>
<evidence type="ECO:0000256" key="2">
    <source>
        <dbReference type="ARBA" id="ARBA00022705"/>
    </source>
</evidence>
<evidence type="ECO:0000313" key="11">
    <source>
        <dbReference type="EMBL" id="GAA4445062.1"/>
    </source>
</evidence>
<evidence type="ECO:0000256" key="1">
    <source>
        <dbReference type="ARBA" id="ARBA00022490"/>
    </source>
</evidence>
<dbReference type="RefSeq" id="WP_345318921.1">
    <property type="nucleotide sequence ID" value="NZ_BAABGA010000006.1"/>
</dbReference>
<keyword evidence="3 7" id="KW-0547">Nucleotide-binding</keyword>
<organism evidence="11 12">
    <name type="scientific">Novipirellula rosea</name>
    <dbReference type="NCBI Taxonomy" id="1031540"/>
    <lineage>
        <taxon>Bacteria</taxon>
        <taxon>Pseudomonadati</taxon>
        <taxon>Planctomycetota</taxon>
        <taxon>Planctomycetia</taxon>
        <taxon>Pirellulales</taxon>
        <taxon>Pirellulaceae</taxon>
        <taxon>Novipirellula</taxon>
    </lineage>
</organism>
<dbReference type="InterPro" id="IPR027417">
    <property type="entry name" value="P-loop_NTPase"/>
</dbReference>
<proteinExistence type="inferred from homology"/>
<dbReference type="InterPro" id="IPR013159">
    <property type="entry name" value="DnaA_C"/>
</dbReference>
<dbReference type="EMBL" id="BAABGA010000006">
    <property type="protein sequence ID" value="GAA4445062.1"/>
    <property type="molecule type" value="Genomic_DNA"/>
</dbReference>
<evidence type="ECO:0000256" key="5">
    <source>
        <dbReference type="ARBA" id="ARBA00023121"/>
    </source>
</evidence>
<dbReference type="Pfam" id="PF08299">
    <property type="entry name" value="Bac_DnaA_C"/>
    <property type="match status" value="1"/>
</dbReference>
<keyword evidence="2 7" id="KW-0235">DNA replication</keyword>
<dbReference type="PANTHER" id="PTHR30050:SF2">
    <property type="entry name" value="CHROMOSOMAL REPLICATION INITIATOR PROTEIN DNAA"/>
    <property type="match status" value="1"/>
</dbReference>
<keyword evidence="5" id="KW-0446">Lipid-binding</keyword>
<dbReference type="InterPro" id="IPR003593">
    <property type="entry name" value="AAA+_ATPase"/>
</dbReference>
<dbReference type="Pfam" id="PF00308">
    <property type="entry name" value="Bac_DnaA"/>
    <property type="match status" value="1"/>
</dbReference>
<dbReference type="SMART" id="SM00382">
    <property type="entry name" value="AAA"/>
    <property type="match status" value="1"/>
</dbReference>
<dbReference type="InterPro" id="IPR010921">
    <property type="entry name" value="Trp_repressor/repl_initiator"/>
</dbReference>
<keyword evidence="6 7" id="KW-0238">DNA-binding</keyword>
<feature type="domain" description="Chromosomal replication initiator DnaA C-terminal" evidence="10">
    <location>
        <begin position="284"/>
        <end position="353"/>
    </location>
</feature>
<comment type="function">
    <text evidence="7">Plays an essential role in the initiation and regulation of chromosomal replication. ATP-DnaA binds to the origin of replication (oriC) to initiate formation of the DNA replication initiation complex once per cell cycle. Binds the DnaA box (a 9 base pair repeat at the origin) and separates the double-stranded (ds)DNA. Forms a right-handed helical filament on oriC DNA; dsDNA binds to the exterior of the filament while single-stranded (ss)DNA is stabiized in the filament's interior. The ATP-DnaA-oriC complex binds and stabilizes one strand of the AT-rich DNA unwinding element (DUE), permitting loading of DNA polymerase. After initiation quickly degrades to an ADP-DnaA complex that is not apt for DNA replication. Binds acidic phospholipids.</text>
</comment>
<evidence type="ECO:0000256" key="7">
    <source>
        <dbReference type="RuleBase" id="RU000577"/>
    </source>
</evidence>
<evidence type="ECO:0000256" key="3">
    <source>
        <dbReference type="ARBA" id="ARBA00022741"/>
    </source>
</evidence>
<keyword evidence="1" id="KW-0963">Cytoplasm</keyword>
<evidence type="ECO:0000256" key="4">
    <source>
        <dbReference type="ARBA" id="ARBA00022840"/>
    </source>
</evidence>
<sequence length="376" mass="41405">MSSVTLTAEPNLKRPPVESEVFAFPLERPPLKVRRRESTVSPILLPYFIAGPENRLAAFVARQETSVFELGNPVLLVGPSGSGKTSLALHMSVRHANKLGYIDASGVQHMPAIEFARRFAEAVAADDLQHLRQEIDDVPVLIIDDLHLITSKPAAQEELAQRIEARSELQQPTVLTCRRLPTEVRGLRPALVSRSLPGLTIAVSCPVGRTRTMLLTELALQLGLELDAPLIQMLDDGLEQSLPVRALSAAIRQVDLWCRMNQSPPCCEAIASAIQSAAPDEEIPLNKITNTVARYFRLKAKDLRSSSRKQHIVRARSLAMLLARRVTSKSVTHIGEHFGGRDHSTVLHAIRKTESLLHDDAELRLASEELADKLGC</sequence>